<sequence>MWHFHKSGAIRCAVGIGLHPLRLLILAVLYVQKKVEVLRPPRWLAPPFGSVKINADAALKFQLKVAGFGVVVRDCDGQDLFNVLGSTYSAILFFGIYNCSTVLPFVATERNVLYRERFAGMYSSWAYSFAQVLIEVPYLFTEAVIYVIITYPTIGYYWSAYKIFWSFYGMFCNLLYFNYLGMLVVSLTPNVQMAAIVTSSSYTMLNLFSGFIIPRPHIPKWWLWLYYICPTSWALNGMLTSQYGDIKKEISVFGETKTVATFLEDYFGFHHNFLGVVAVVLIVFPIVFASLFAYFIGKLNFQKR</sequence>
<keyword evidence="3 6" id="KW-0812">Transmembrane</keyword>
<evidence type="ECO:0000256" key="2">
    <source>
        <dbReference type="ARBA" id="ARBA00022448"/>
    </source>
</evidence>
<evidence type="ECO:0000313" key="9">
    <source>
        <dbReference type="Proteomes" id="UP001168877"/>
    </source>
</evidence>
<reference evidence="8" key="2">
    <citation type="submission" date="2023-06" db="EMBL/GenBank/DDBJ databases">
        <authorList>
            <person name="Swenson N.G."/>
            <person name="Wegrzyn J.L."/>
            <person name="Mcevoy S.L."/>
        </authorList>
    </citation>
    <scope>NUCLEOTIDE SEQUENCE</scope>
    <source>
        <strain evidence="8">NS2018</strain>
        <tissue evidence="8">Leaf</tissue>
    </source>
</reference>
<feature type="domain" description="ABC-2 type transporter transmembrane" evidence="7">
    <location>
        <begin position="74"/>
        <end position="243"/>
    </location>
</feature>
<protein>
    <recommendedName>
        <fullName evidence="7">ABC-2 type transporter transmembrane domain-containing protein</fullName>
    </recommendedName>
</protein>
<comment type="caution">
    <text evidence="8">The sequence shown here is derived from an EMBL/GenBank/DDBJ whole genome shotgun (WGS) entry which is preliminary data.</text>
</comment>
<keyword evidence="9" id="KW-1185">Reference proteome</keyword>
<evidence type="ECO:0000256" key="4">
    <source>
        <dbReference type="ARBA" id="ARBA00022989"/>
    </source>
</evidence>
<keyword evidence="2" id="KW-0813">Transport</keyword>
<evidence type="ECO:0000259" key="7">
    <source>
        <dbReference type="Pfam" id="PF01061"/>
    </source>
</evidence>
<name>A0AA39TAX3_ACESA</name>
<feature type="transmembrane region" description="Helical" evidence="6">
    <location>
        <begin position="12"/>
        <end position="31"/>
    </location>
</feature>
<feature type="transmembrane region" description="Helical" evidence="6">
    <location>
        <begin position="88"/>
        <end position="106"/>
    </location>
</feature>
<organism evidence="8 9">
    <name type="scientific">Acer saccharum</name>
    <name type="common">Sugar maple</name>
    <dbReference type="NCBI Taxonomy" id="4024"/>
    <lineage>
        <taxon>Eukaryota</taxon>
        <taxon>Viridiplantae</taxon>
        <taxon>Streptophyta</taxon>
        <taxon>Embryophyta</taxon>
        <taxon>Tracheophyta</taxon>
        <taxon>Spermatophyta</taxon>
        <taxon>Magnoliopsida</taxon>
        <taxon>eudicotyledons</taxon>
        <taxon>Gunneridae</taxon>
        <taxon>Pentapetalae</taxon>
        <taxon>rosids</taxon>
        <taxon>malvids</taxon>
        <taxon>Sapindales</taxon>
        <taxon>Sapindaceae</taxon>
        <taxon>Hippocastanoideae</taxon>
        <taxon>Acereae</taxon>
        <taxon>Acer</taxon>
    </lineage>
</organism>
<comment type="subcellular location">
    <subcellularLocation>
        <location evidence="1">Membrane</location>
        <topology evidence="1">Multi-pass membrane protein</topology>
    </subcellularLocation>
</comment>
<accession>A0AA39TAX3</accession>
<evidence type="ECO:0000256" key="5">
    <source>
        <dbReference type="ARBA" id="ARBA00023136"/>
    </source>
</evidence>
<dbReference type="Proteomes" id="UP001168877">
    <property type="component" value="Unassembled WGS sequence"/>
</dbReference>
<dbReference type="PANTHER" id="PTHR19241">
    <property type="entry name" value="ATP-BINDING CASSETTE TRANSPORTER"/>
    <property type="match status" value="1"/>
</dbReference>
<gene>
    <name evidence="8" type="ORF">LWI29_006046</name>
</gene>
<proteinExistence type="predicted"/>
<reference evidence="8" key="1">
    <citation type="journal article" date="2022" name="Plant J.">
        <title>Strategies of tolerance reflected in two North American maple genomes.</title>
        <authorList>
            <person name="McEvoy S.L."/>
            <person name="Sezen U.U."/>
            <person name="Trouern-Trend A."/>
            <person name="McMahon S.M."/>
            <person name="Schaberg P.G."/>
            <person name="Yang J."/>
            <person name="Wegrzyn J.L."/>
            <person name="Swenson N.G."/>
        </authorList>
    </citation>
    <scope>NUCLEOTIDE SEQUENCE</scope>
    <source>
        <strain evidence="8">NS2018</strain>
    </source>
</reference>
<evidence type="ECO:0000256" key="6">
    <source>
        <dbReference type="SAM" id="Phobius"/>
    </source>
</evidence>
<dbReference type="GO" id="GO:0005886">
    <property type="term" value="C:plasma membrane"/>
    <property type="evidence" value="ECO:0007669"/>
    <property type="project" value="UniProtKB-ARBA"/>
</dbReference>
<dbReference type="AlphaFoldDB" id="A0AA39TAX3"/>
<feature type="transmembrane region" description="Helical" evidence="6">
    <location>
        <begin position="273"/>
        <end position="296"/>
    </location>
</feature>
<dbReference type="InterPro" id="IPR013525">
    <property type="entry name" value="ABC2_TM"/>
</dbReference>
<evidence type="ECO:0000313" key="8">
    <source>
        <dbReference type="EMBL" id="KAK0606907.1"/>
    </source>
</evidence>
<keyword evidence="4 6" id="KW-1133">Transmembrane helix</keyword>
<dbReference type="GO" id="GO:0140359">
    <property type="term" value="F:ABC-type transporter activity"/>
    <property type="evidence" value="ECO:0007669"/>
    <property type="project" value="InterPro"/>
</dbReference>
<dbReference type="Pfam" id="PF01061">
    <property type="entry name" value="ABC2_membrane"/>
    <property type="match status" value="1"/>
</dbReference>
<feature type="transmembrane region" description="Helical" evidence="6">
    <location>
        <begin position="193"/>
        <end position="214"/>
    </location>
</feature>
<dbReference type="EMBL" id="JAUESC010000001">
    <property type="protein sequence ID" value="KAK0606907.1"/>
    <property type="molecule type" value="Genomic_DNA"/>
</dbReference>
<keyword evidence="5 6" id="KW-0472">Membrane</keyword>
<evidence type="ECO:0000256" key="3">
    <source>
        <dbReference type="ARBA" id="ARBA00022692"/>
    </source>
</evidence>
<evidence type="ECO:0000256" key="1">
    <source>
        <dbReference type="ARBA" id="ARBA00004141"/>
    </source>
</evidence>
<feature type="transmembrane region" description="Helical" evidence="6">
    <location>
        <begin position="165"/>
        <end position="187"/>
    </location>
</feature>